<reference evidence="12" key="1">
    <citation type="submission" date="2025-08" db="UniProtKB">
        <authorList>
            <consortium name="Ensembl"/>
        </authorList>
    </citation>
    <scope>IDENTIFICATION</scope>
</reference>
<dbReference type="InterPro" id="IPR043128">
    <property type="entry name" value="Rev_trsase/Diguanyl_cyclase"/>
</dbReference>
<organism evidence="12 13">
    <name type="scientific">Cyprinus carpio</name>
    <name type="common">Common carp</name>
    <dbReference type="NCBI Taxonomy" id="7962"/>
    <lineage>
        <taxon>Eukaryota</taxon>
        <taxon>Metazoa</taxon>
        <taxon>Chordata</taxon>
        <taxon>Craniata</taxon>
        <taxon>Vertebrata</taxon>
        <taxon>Euteleostomi</taxon>
        <taxon>Actinopterygii</taxon>
        <taxon>Neopterygii</taxon>
        <taxon>Teleostei</taxon>
        <taxon>Ostariophysi</taxon>
        <taxon>Cypriniformes</taxon>
        <taxon>Cyprinidae</taxon>
        <taxon>Cyprininae</taxon>
        <taxon>Cyprinus</taxon>
    </lineage>
</organism>
<sequence>MNIISDCWEELFRSRPARTAATSAGQEWDRIRADCRRVCLAEQQGDRESTGRVACRYALSIPAQSEALVGVRLPPRLYSPEDWVMVEPHEDGPKVEVARGLATVQGGRVSVRVRNMNPFPVHLYRHQRLARVTSVRPQQVREQGEVNFNRVGPTVVEVALTRAGSGAGEIGGGLPTHLMGESLRGEGLGEEQLGQLQEFLMEWQHLFSTHDEDYGRTDVVRHQIPTGDAAPSREHYRPVPPTLYSEVRTLLRGMLDKGIIRESSSPWAAPIVLVRKKKGSWRFCVDYRRLNQVTKRDAFPLPRVEDSLMSLTQATWYSTLDLASGYWQVQMDEHDREKTAFTTPFGLYEWDRMPFGLCNAPATFQRLMQRCLGNQLMDSTLVYLDDVIVYSPDFKSHLEHLEQVFRSLERYGLKLQPDKCQLFRKEVKFLGHVVSAAGISVDPEKVVAVQEWAAPKTVRQVRSFLGFVGYYRRFIKDFSKIARPINQLLGGMGRVRGRGSPSIQWDPACEAAFQKLKQELLQAPILAYADFTQPFILYTDASHLGLGAVLAQKQQGEEKVIAYASRSLHPTEKNDANYSSFKLELLAVKWALCEKFKDYLWGAKVWVVTDNNPLVHLQTAKLGAVEQRWVAQLANFDYQLQYRPGREHTNADVLSRLPGEGSAGQVPAPEAGSDEGLMVGVVEAPGQVPEEPPPLLGVGPTAMEVVAGRRRRCSVGSNVARTEGLA</sequence>
<dbReference type="PANTHER" id="PTHR37984">
    <property type="entry name" value="PROTEIN CBG26694"/>
    <property type="match status" value="1"/>
</dbReference>
<evidence type="ECO:0000256" key="9">
    <source>
        <dbReference type="ARBA" id="ARBA00022918"/>
    </source>
</evidence>
<name>A0A8C1L972_CYPCA</name>
<proteinExistence type="inferred from homology"/>
<dbReference type="Proteomes" id="UP000694427">
    <property type="component" value="Unplaced"/>
</dbReference>
<dbReference type="FunFam" id="3.10.10.10:FF:000007">
    <property type="entry name" value="Retrovirus-related Pol polyprotein from transposon 17.6-like Protein"/>
    <property type="match status" value="1"/>
</dbReference>
<dbReference type="Gene3D" id="3.10.20.370">
    <property type="match status" value="1"/>
</dbReference>
<dbReference type="Ensembl" id="ENSCCRT00010064911.1">
    <property type="protein sequence ID" value="ENSCCRP00010059195.1"/>
    <property type="gene ID" value="ENSCCRG00010025091.1"/>
</dbReference>
<dbReference type="GO" id="GO:0006508">
    <property type="term" value="P:proteolysis"/>
    <property type="evidence" value="ECO:0007669"/>
    <property type="project" value="UniProtKB-KW"/>
</dbReference>
<accession>A0A8C1L972</accession>
<evidence type="ECO:0000259" key="11">
    <source>
        <dbReference type="PROSITE" id="PS50878"/>
    </source>
</evidence>
<dbReference type="FunFam" id="3.10.20.370:FF:000001">
    <property type="entry name" value="Retrovirus-related Pol polyprotein from transposon 17.6-like protein"/>
    <property type="match status" value="1"/>
</dbReference>
<dbReference type="InterPro" id="IPR041577">
    <property type="entry name" value="RT_RNaseH_2"/>
</dbReference>
<dbReference type="PANTHER" id="PTHR37984:SF5">
    <property type="entry name" value="PROTEIN NYNRIN-LIKE"/>
    <property type="match status" value="1"/>
</dbReference>
<evidence type="ECO:0000256" key="5">
    <source>
        <dbReference type="ARBA" id="ARBA00022695"/>
    </source>
</evidence>
<dbReference type="CDD" id="cd09274">
    <property type="entry name" value="RNase_HI_RT_Ty3"/>
    <property type="match status" value="1"/>
</dbReference>
<evidence type="ECO:0000256" key="3">
    <source>
        <dbReference type="ARBA" id="ARBA00022670"/>
    </source>
</evidence>
<dbReference type="InterPro" id="IPR000477">
    <property type="entry name" value="RT_dom"/>
</dbReference>
<dbReference type="InterPro" id="IPR043502">
    <property type="entry name" value="DNA/RNA_pol_sf"/>
</dbReference>
<dbReference type="FunFam" id="3.30.70.270:FF:000026">
    <property type="entry name" value="Transposon Ty3-G Gag-Pol polyprotein"/>
    <property type="match status" value="1"/>
</dbReference>
<dbReference type="GO" id="GO:0008233">
    <property type="term" value="F:peptidase activity"/>
    <property type="evidence" value="ECO:0007669"/>
    <property type="project" value="UniProtKB-KW"/>
</dbReference>
<evidence type="ECO:0000256" key="10">
    <source>
        <dbReference type="ARBA" id="ARBA00023268"/>
    </source>
</evidence>
<keyword evidence="7" id="KW-0255">Endonuclease</keyword>
<dbReference type="GO" id="GO:0004523">
    <property type="term" value="F:RNA-DNA hybrid ribonuclease activity"/>
    <property type="evidence" value="ECO:0007669"/>
    <property type="project" value="UniProtKB-EC"/>
</dbReference>
<dbReference type="AlphaFoldDB" id="A0A8C1L972"/>
<reference evidence="12" key="2">
    <citation type="submission" date="2025-09" db="UniProtKB">
        <authorList>
            <consortium name="Ensembl"/>
        </authorList>
    </citation>
    <scope>IDENTIFICATION</scope>
</reference>
<protein>
    <recommendedName>
        <fullName evidence="2">ribonuclease H</fullName>
        <ecNumber evidence="2">3.1.26.4</ecNumber>
    </recommendedName>
</protein>
<dbReference type="PROSITE" id="PS50878">
    <property type="entry name" value="RT_POL"/>
    <property type="match status" value="1"/>
</dbReference>
<keyword evidence="8" id="KW-0378">Hydrolase</keyword>
<keyword evidence="4" id="KW-0808">Transferase</keyword>
<dbReference type="Pfam" id="PF00078">
    <property type="entry name" value="RVT_1"/>
    <property type="match status" value="1"/>
</dbReference>
<keyword evidence="3" id="KW-0645">Protease</keyword>
<dbReference type="GO" id="GO:0003964">
    <property type="term" value="F:RNA-directed DNA polymerase activity"/>
    <property type="evidence" value="ECO:0007669"/>
    <property type="project" value="UniProtKB-KW"/>
</dbReference>
<evidence type="ECO:0000313" key="13">
    <source>
        <dbReference type="Proteomes" id="UP000694427"/>
    </source>
</evidence>
<keyword evidence="9" id="KW-0695">RNA-directed DNA polymerase</keyword>
<evidence type="ECO:0000313" key="12">
    <source>
        <dbReference type="Ensembl" id="ENSCCRP00010059195.1"/>
    </source>
</evidence>
<dbReference type="SUPFAM" id="SSF56672">
    <property type="entry name" value="DNA/RNA polymerases"/>
    <property type="match status" value="1"/>
</dbReference>
<dbReference type="Pfam" id="PF17919">
    <property type="entry name" value="RT_RNaseH_2"/>
    <property type="match status" value="1"/>
</dbReference>
<evidence type="ECO:0000256" key="4">
    <source>
        <dbReference type="ARBA" id="ARBA00022679"/>
    </source>
</evidence>
<evidence type="ECO:0000256" key="8">
    <source>
        <dbReference type="ARBA" id="ARBA00022801"/>
    </source>
</evidence>
<dbReference type="InterPro" id="IPR050951">
    <property type="entry name" value="Retrovirus_Pol_polyprotein"/>
</dbReference>
<keyword evidence="5" id="KW-0548">Nucleotidyltransferase</keyword>
<keyword evidence="10" id="KW-0511">Multifunctional enzyme</keyword>
<keyword evidence="13" id="KW-1185">Reference proteome</keyword>
<evidence type="ECO:0000256" key="6">
    <source>
        <dbReference type="ARBA" id="ARBA00022722"/>
    </source>
</evidence>
<feature type="domain" description="Reverse transcriptase" evidence="11">
    <location>
        <begin position="255"/>
        <end position="434"/>
    </location>
</feature>
<dbReference type="Gene3D" id="3.30.70.270">
    <property type="match status" value="2"/>
</dbReference>
<dbReference type="EC" id="3.1.26.4" evidence="2"/>
<evidence type="ECO:0000256" key="7">
    <source>
        <dbReference type="ARBA" id="ARBA00022759"/>
    </source>
</evidence>
<evidence type="ECO:0000256" key="1">
    <source>
        <dbReference type="ARBA" id="ARBA00010879"/>
    </source>
</evidence>
<comment type="similarity">
    <text evidence="1">Belongs to the beta type-B retroviral polymerase family. HERV class-II K(HML-2) pol subfamily.</text>
</comment>
<keyword evidence="6" id="KW-0540">Nuclease</keyword>
<dbReference type="CDD" id="cd01647">
    <property type="entry name" value="RT_LTR"/>
    <property type="match status" value="1"/>
</dbReference>
<dbReference type="Gene3D" id="3.10.10.10">
    <property type="entry name" value="HIV Type 1 Reverse Transcriptase, subunit A, domain 1"/>
    <property type="match status" value="1"/>
</dbReference>
<evidence type="ECO:0000256" key="2">
    <source>
        <dbReference type="ARBA" id="ARBA00012180"/>
    </source>
</evidence>